<evidence type="ECO:0000256" key="3">
    <source>
        <dbReference type="ARBA" id="ARBA00008621"/>
    </source>
</evidence>
<dbReference type="Gene3D" id="3.50.30.40">
    <property type="entry name" value="Ribonuclease E inhibitor RraA/RraA-like"/>
    <property type="match status" value="1"/>
</dbReference>
<gene>
    <name evidence="14" type="ORF">N1028_05095</name>
</gene>
<comment type="subunit">
    <text evidence="4">Homotrimer.</text>
</comment>
<evidence type="ECO:0000313" key="14">
    <source>
        <dbReference type="EMBL" id="MCS5725266.1"/>
    </source>
</evidence>
<proteinExistence type="inferred from homology"/>
<dbReference type="EC" id="4.1.3.17" evidence="5"/>
<comment type="catalytic activity">
    <reaction evidence="12">
        <text>oxaloacetate + H(+) = pyruvate + CO2</text>
        <dbReference type="Rhea" id="RHEA:15641"/>
        <dbReference type="ChEBI" id="CHEBI:15361"/>
        <dbReference type="ChEBI" id="CHEBI:15378"/>
        <dbReference type="ChEBI" id="CHEBI:16452"/>
        <dbReference type="ChEBI" id="CHEBI:16526"/>
        <dbReference type="EC" id="4.1.1.112"/>
    </reaction>
</comment>
<evidence type="ECO:0000256" key="7">
    <source>
        <dbReference type="ARBA" id="ARBA00016549"/>
    </source>
</evidence>
<evidence type="ECO:0000256" key="11">
    <source>
        <dbReference type="ARBA" id="ARBA00032305"/>
    </source>
</evidence>
<evidence type="ECO:0000313" key="15">
    <source>
        <dbReference type="Proteomes" id="UP001165587"/>
    </source>
</evidence>
<dbReference type="SUPFAM" id="SSF89562">
    <property type="entry name" value="RraA-like"/>
    <property type="match status" value="1"/>
</dbReference>
<dbReference type="InterPro" id="IPR005493">
    <property type="entry name" value="RraA/RraA-like"/>
</dbReference>
<evidence type="ECO:0000256" key="9">
    <source>
        <dbReference type="ARBA" id="ARBA00029596"/>
    </source>
</evidence>
<evidence type="ECO:0000256" key="5">
    <source>
        <dbReference type="ARBA" id="ARBA00012213"/>
    </source>
</evidence>
<feature type="binding site" evidence="13">
    <location>
        <position position="117"/>
    </location>
    <ligand>
        <name>Mg(2+)</name>
        <dbReference type="ChEBI" id="CHEBI:18420"/>
    </ligand>
</feature>
<dbReference type="InterPro" id="IPR036704">
    <property type="entry name" value="RraA/RraA-like_sf"/>
</dbReference>
<evidence type="ECO:0000256" key="2">
    <source>
        <dbReference type="ARBA" id="ARBA00001968"/>
    </source>
</evidence>
<evidence type="ECO:0000256" key="12">
    <source>
        <dbReference type="ARBA" id="ARBA00047973"/>
    </source>
</evidence>
<evidence type="ECO:0000256" key="6">
    <source>
        <dbReference type="ARBA" id="ARBA00012947"/>
    </source>
</evidence>
<evidence type="ECO:0000256" key="8">
    <source>
        <dbReference type="ARBA" id="ARBA00025046"/>
    </source>
</evidence>
<feature type="binding site" evidence="13">
    <location>
        <begin position="94"/>
        <end position="97"/>
    </location>
    <ligand>
        <name>substrate</name>
    </ligand>
</feature>
<evidence type="ECO:0000256" key="1">
    <source>
        <dbReference type="ARBA" id="ARBA00001342"/>
    </source>
</evidence>
<dbReference type="CDD" id="cd16841">
    <property type="entry name" value="RraA_family"/>
    <property type="match status" value="1"/>
</dbReference>
<protein>
    <recommendedName>
        <fullName evidence="7">Putative 4-hydroxy-4-methyl-2-oxoglutarate aldolase</fullName>
        <ecNumber evidence="6">4.1.1.112</ecNumber>
        <ecNumber evidence="5">4.1.3.17</ecNumber>
    </recommendedName>
    <alternativeName>
        <fullName evidence="11">Oxaloacetate decarboxylase</fullName>
    </alternativeName>
    <alternativeName>
        <fullName evidence="9">Regulator of ribonuclease activity homolog</fullName>
    </alternativeName>
    <alternativeName>
        <fullName evidence="10">RraA-like protein</fullName>
    </alternativeName>
</protein>
<evidence type="ECO:0000256" key="4">
    <source>
        <dbReference type="ARBA" id="ARBA00011233"/>
    </source>
</evidence>
<dbReference type="GO" id="GO:0008948">
    <property type="term" value="F:oxaloacetate decarboxylase activity"/>
    <property type="evidence" value="ECO:0007669"/>
    <property type="project" value="UniProtKB-EC"/>
</dbReference>
<evidence type="ECO:0000256" key="10">
    <source>
        <dbReference type="ARBA" id="ARBA00030169"/>
    </source>
</evidence>
<dbReference type="Pfam" id="PF03737">
    <property type="entry name" value="RraA-like"/>
    <property type="match status" value="1"/>
</dbReference>
<dbReference type="PANTHER" id="PTHR33254">
    <property type="entry name" value="4-HYDROXY-4-METHYL-2-OXOGLUTARATE ALDOLASE 3-RELATED"/>
    <property type="match status" value="1"/>
</dbReference>
<comment type="function">
    <text evidence="8">Catalyzes the aldol cleavage of 4-hydroxy-4-methyl-2-oxoglutarate (HMG) into 2 molecules of pyruvate. Also contains a secondary oxaloacetate (OAA) decarboxylase activity due to the common pyruvate enolate transition state formed following C-C bond cleavage in the retro-aldol and decarboxylation reactions.</text>
</comment>
<keyword evidence="13" id="KW-0460">Magnesium</keyword>
<comment type="cofactor">
    <cofactor evidence="13">
        <name>Mg(2+)</name>
        <dbReference type="ChEBI" id="CHEBI:18420"/>
    </cofactor>
</comment>
<comment type="cofactor">
    <cofactor evidence="2">
        <name>a divalent metal cation</name>
        <dbReference type="ChEBI" id="CHEBI:60240"/>
    </cofactor>
</comment>
<dbReference type="RefSeq" id="WP_259525740.1">
    <property type="nucleotide sequence ID" value="NZ_JANLCK010000002.1"/>
</dbReference>
<comment type="similarity">
    <text evidence="3">Belongs to the class II aldolase/RraA-like family.</text>
</comment>
<organism evidence="14 15">
    <name type="scientific">Herbiconiux oxytropis</name>
    <dbReference type="NCBI Taxonomy" id="2970915"/>
    <lineage>
        <taxon>Bacteria</taxon>
        <taxon>Bacillati</taxon>
        <taxon>Actinomycetota</taxon>
        <taxon>Actinomycetes</taxon>
        <taxon>Micrococcales</taxon>
        <taxon>Microbacteriaceae</taxon>
        <taxon>Herbiconiux</taxon>
    </lineage>
</organism>
<dbReference type="GO" id="GO:0046872">
    <property type="term" value="F:metal ion binding"/>
    <property type="evidence" value="ECO:0007669"/>
    <property type="project" value="UniProtKB-KW"/>
</dbReference>
<dbReference type="AlphaFoldDB" id="A0AA41XBP3"/>
<dbReference type="EMBL" id="JANLCK010000002">
    <property type="protein sequence ID" value="MCS5725266.1"/>
    <property type="molecule type" value="Genomic_DNA"/>
</dbReference>
<dbReference type="EC" id="4.1.1.112" evidence="6"/>
<accession>A0AA41XBP3</accession>
<comment type="catalytic activity">
    <reaction evidence="1">
        <text>4-hydroxy-4-methyl-2-oxoglutarate = 2 pyruvate</text>
        <dbReference type="Rhea" id="RHEA:22748"/>
        <dbReference type="ChEBI" id="CHEBI:15361"/>
        <dbReference type="ChEBI" id="CHEBI:58276"/>
        <dbReference type="EC" id="4.1.3.17"/>
    </reaction>
</comment>
<comment type="caution">
    <text evidence="14">The sequence shown here is derived from an EMBL/GenBank/DDBJ whole genome shotgun (WGS) entry which is preliminary data.</text>
</comment>
<reference evidence="14" key="1">
    <citation type="submission" date="2022-08" db="EMBL/GenBank/DDBJ databases">
        <authorList>
            <person name="Deng Y."/>
            <person name="Han X.-F."/>
            <person name="Zhang Y.-Q."/>
        </authorList>
    </citation>
    <scope>NUCLEOTIDE SEQUENCE</scope>
    <source>
        <strain evidence="14">CPCC 203407</strain>
    </source>
</reference>
<keyword evidence="13" id="KW-0479">Metal-binding</keyword>
<dbReference type="GO" id="GO:0047443">
    <property type="term" value="F:4-hydroxy-4-methyl-2-oxoglutarate aldolase activity"/>
    <property type="evidence" value="ECO:0007669"/>
    <property type="project" value="UniProtKB-EC"/>
</dbReference>
<keyword evidence="15" id="KW-1185">Reference proteome</keyword>
<dbReference type="PANTHER" id="PTHR33254:SF4">
    <property type="entry name" value="4-HYDROXY-4-METHYL-2-OXOGLUTARATE ALDOLASE 3-RELATED"/>
    <property type="match status" value="1"/>
</dbReference>
<dbReference type="Proteomes" id="UP001165587">
    <property type="component" value="Unassembled WGS sequence"/>
</dbReference>
<sequence>MPFTTGPAPAPLDPSLAEKLGRVSFPTLGHYLEEGFADFGIRRLVGTTRVVGRAITVRITGQDSTVLHHAAGHCAPGDVFVIDTGGDTRHAPVGEVLAATLSFRGAAGVIVDGVVTDLDEVEHFGLPVYARGSSVLTTKLLSLDAGGVNVPVSCGGVAVNPGDVVLADRNGVFFAPVSVVQGIIDTALADDAEEPELVEELRRGARLGDLTGASAAVAGFGGAAC</sequence>
<name>A0AA41XBP3_9MICO</name>
<evidence type="ECO:0000256" key="13">
    <source>
        <dbReference type="PIRSR" id="PIRSR605493-1"/>
    </source>
</evidence>